<dbReference type="Proteomes" id="UP000199050">
    <property type="component" value="Unassembled WGS sequence"/>
</dbReference>
<feature type="domain" description="SseB protein N-terminal" evidence="1">
    <location>
        <begin position="203"/>
        <end position="302"/>
    </location>
</feature>
<dbReference type="RefSeq" id="WP_090712926.1">
    <property type="nucleotide sequence ID" value="NZ_CBCSKY010000004.1"/>
</dbReference>
<dbReference type="InterPro" id="IPR009839">
    <property type="entry name" value="SseB_N"/>
</dbReference>
<reference evidence="3" key="1">
    <citation type="submission" date="2016-10" db="EMBL/GenBank/DDBJ databases">
        <authorList>
            <person name="Varghese N."/>
            <person name="Submissions S."/>
        </authorList>
    </citation>
    <scope>NUCLEOTIDE SEQUENCE [LARGE SCALE GENOMIC DNA]</scope>
    <source>
        <strain evidence="3">CGMCC 1.11012</strain>
    </source>
</reference>
<dbReference type="EMBL" id="FNDX01000004">
    <property type="protein sequence ID" value="SDI28029.1"/>
    <property type="molecule type" value="Genomic_DNA"/>
</dbReference>
<gene>
    <name evidence="2" type="ORF">SAMN05216192_104130</name>
</gene>
<accession>A0A1G8J9T1</accession>
<proteinExistence type="predicted"/>
<name>A0A1G8J9T1_9BACL</name>
<protein>
    <submittedName>
        <fullName evidence="2">SseB protein N-terminal domain-containing protein</fullName>
    </submittedName>
</protein>
<dbReference type="STRING" id="1174501.SAMN05216192_104130"/>
<evidence type="ECO:0000313" key="2">
    <source>
        <dbReference type="EMBL" id="SDI28029.1"/>
    </source>
</evidence>
<organism evidence="2 3">
    <name type="scientific">Paenibacillus typhae</name>
    <dbReference type="NCBI Taxonomy" id="1174501"/>
    <lineage>
        <taxon>Bacteria</taxon>
        <taxon>Bacillati</taxon>
        <taxon>Bacillota</taxon>
        <taxon>Bacilli</taxon>
        <taxon>Bacillales</taxon>
        <taxon>Paenibacillaceae</taxon>
        <taxon>Paenibacillus</taxon>
    </lineage>
</organism>
<evidence type="ECO:0000259" key="1">
    <source>
        <dbReference type="Pfam" id="PF07179"/>
    </source>
</evidence>
<dbReference type="OrthoDB" id="2057977at2"/>
<dbReference type="Pfam" id="PF07179">
    <property type="entry name" value="SseB"/>
    <property type="match status" value="1"/>
</dbReference>
<evidence type="ECO:0000313" key="3">
    <source>
        <dbReference type="Proteomes" id="UP000199050"/>
    </source>
</evidence>
<keyword evidence="3" id="KW-1185">Reference proteome</keyword>
<sequence length="325" mass="36440">MNNERNNGGLEGSIHSVSAMSMKAGEGLTIQDLIGLLQAARNLADGRVPGAEHLDEQRLYEAIKNAILNAENLYIAYDVHTNYPYIGANDQVWVFSEERFAAEAADYYLQQLIQLEMKKLGREDIRRLLAELHLLGIRNLLIDNGQLTVVVARDELLPPPDWSGTPEIQIPVSNPGLQHAMLSFFQTMYSRQQYAGKSQILRAAEARMLDELVQARFLVPMQIKEEQPSAPDELGKKTLQQGTVIQFASLGVEDGEPWLPVFTDWPEFEKGYDKTVWGGNVATYEDIVALSASMGGAVINFRGIGFRLDEKNKRMVAEYVRERDA</sequence>
<dbReference type="AlphaFoldDB" id="A0A1G8J9T1"/>